<keyword evidence="8 10" id="KW-0472">Membrane</keyword>
<evidence type="ECO:0000256" key="5">
    <source>
        <dbReference type="ARBA" id="ARBA00022729"/>
    </source>
</evidence>
<protein>
    <recommendedName>
        <fullName evidence="3">Nicastrin</fullName>
    </recommendedName>
</protein>
<keyword evidence="5 11" id="KW-0732">Signal</keyword>
<evidence type="ECO:0000256" key="10">
    <source>
        <dbReference type="SAM" id="Phobius"/>
    </source>
</evidence>
<dbReference type="Pfam" id="PF05450">
    <property type="entry name" value="Nicastrin"/>
    <property type="match status" value="1"/>
</dbReference>
<reference evidence="13 14" key="1">
    <citation type="journal article" date="2024" name="Nat. Commun.">
        <title>Phylogenomics reveals the evolutionary origins of lichenization in chlorophyte algae.</title>
        <authorList>
            <person name="Puginier C."/>
            <person name="Libourel C."/>
            <person name="Otte J."/>
            <person name="Skaloud P."/>
            <person name="Haon M."/>
            <person name="Grisel S."/>
            <person name="Petersen M."/>
            <person name="Berrin J.G."/>
            <person name="Delaux P.M."/>
            <person name="Dal Grande F."/>
            <person name="Keller J."/>
        </authorList>
    </citation>
    <scope>NUCLEOTIDE SEQUENCE [LARGE SCALE GENOMIC DNA]</scope>
    <source>
        <strain evidence="13 14">SAG 216-7</strain>
    </source>
</reference>
<comment type="similarity">
    <text evidence="2">Belongs to the nicastrin family.</text>
</comment>
<name>A0ABR2YIL4_9CHLO</name>
<comment type="caution">
    <text evidence="13">The sequence shown here is derived from an EMBL/GenBank/DDBJ whole genome shotgun (WGS) entry which is preliminary data.</text>
</comment>
<accession>A0ABR2YIL4</accession>
<evidence type="ECO:0000313" key="13">
    <source>
        <dbReference type="EMBL" id="KAK9905889.1"/>
    </source>
</evidence>
<feature type="domain" description="Nicastrin small lobe" evidence="12">
    <location>
        <begin position="47"/>
        <end position="199"/>
    </location>
</feature>
<dbReference type="Proteomes" id="UP001491310">
    <property type="component" value="Unassembled WGS sequence"/>
</dbReference>
<evidence type="ECO:0000259" key="12">
    <source>
        <dbReference type="Pfam" id="PF18266"/>
    </source>
</evidence>
<keyword evidence="14" id="KW-1185">Reference proteome</keyword>
<evidence type="ECO:0000256" key="6">
    <source>
        <dbReference type="ARBA" id="ARBA00022976"/>
    </source>
</evidence>
<sequence length="682" mass="72567">MAGCHTRCLPIVALLVAFLHGSFCHSGVNKNSDLQRKIYAEVHNAPACVRLLNATGTVGCAADPVAAPLLPLGNAATDPVPDGRMVVVSEDQLSIVLQRLQADAALHERVKGILVIRGSPASLTPADRFPLAAYAPYSNQGFAWNQNGTGVSMLDIGPVPVFLLEGVMAAQAQQRAEHNAVKGFNGPLHEAELDATMFAAGNASACITQGSCLPLGGHSVWAALPPMPVSGGDSKPIVIVTAGIDSTAFFHDRTKGADAPLSGLIAMLAAAEVLGNSSYADVYRKRLVFAAFAGEPWGYMGSKRFLWELHSRENSTLGLSLEQIEQVVEIGQVGRAADKSGQSAFYLHFQREAQFGAADDLVKAFLRAGDDKAEVSEASSHNPGIPPSSLMSFLRVKPSISGVVLEEFNTHFINPFFQSRLDANISAEAVTSAAIVAARALHETAYGTSEVPPLKIARSAVHATVAALVGCLLMGEPGLGCPLADELISPISRPEPAHYISTLPFLGQDSQDPDIAMKMDIERFIWNFLASRTASGPVAGSAGKQGGCDFSSRRCEEGAVCVGFRAVVKGSAGRGRCLRGTAKYVPSYSTRFGCKDCQQGNPFQWALSNSSLDWEAASAWPPDPMWTESNWPPGGVPSYKFYQREADGREIYMLTAGIFVTLLSFAGTTAAQAVYQRQLKQR</sequence>
<dbReference type="SUPFAM" id="SSF53187">
    <property type="entry name" value="Zn-dependent exopeptidases"/>
    <property type="match status" value="1"/>
</dbReference>
<feature type="chain" id="PRO_5045987896" description="Nicastrin" evidence="11">
    <location>
        <begin position="25"/>
        <end position="682"/>
    </location>
</feature>
<dbReference type="PANTHER" id="PTHR21092:SF0">
    <property type="entry name" value="NICASTRIN"/>
    <property type="match status" value="1"/>
</dbReference>
<dbReference type="PANTHER" id="PTHR21092">
    <property type="entry name" value="NICASTRIN"/>
    <property type="match status" value="1"/>
</dbReference>
<keyword evidence="4 10" id="KW-0812">Transmembrane</keyword>
<evidence type="ECO:0000256" key="7">
    <source>
        <dbReference type="ARBA" id="ARBA00022989"/>
    </source>
</evidence>
<keyword evidence="7 10" id="KW-1133">Transmembrane helix</keyword>
<dbReference type="Pfam" id="PF18266">
    <property type="entry name" value="Ncstrn_small"/>
    <property type="match status" value="1"/>
</dbReference>
<evidence type="ECO:0000256" key="4">
    <source>
        <dbReference type="ARBA" id="ARBA00022692"/>
    </source>
</evidence>
<evidence type="ECO:0000256" key="1">
    <source>
        <dbReference type="ARBA" id="ARBA00004479"/>
    </source>
</evidence>
<gene>
    <name evidence="13" type="ORF">WJX75_008189</name>
</gene>
<evidence type="ECO:0000256" key="3">
    <source>
        <dbReference type="ARBA" id="ARBA00015303"/>
    </source>
</evidence>
<dbReference type="InterPro" id="IPR008710">
    <property type="entry name" value="Nicastrin"/>
</dbReference>
<comment type="subcellular location">
    <subcellularLocation>
        <location evidence="1">Membrane</location>
        <topology evidence="1">Single-pass type I membrane protein</topology>
    </subcellularLocation>
</comment>
<dbReference type="InterPro" id="IPR041084">
    <property type="entry name" value="Ncstrn_small"/>
</dbReference>
<feature type="transmembrane region" description="Helical" evidence="10">
    <location>
        <begin position="651"/>
        <end position="675"/>
    </location>
</feature>
<dbReference type="Gene3D" id="3.40.630.10">
    <property type="entry name" value="Zn peptidases"/>
    <property type="match status" value="1"/>
</dbReference>
<evidence type="ECO:0000256" key="9">
    <source>
        <dbReference type="ARBA" id="ARBA00023180"/>
    </source>
</evidence>
<evidence type="ECO:0000256" key="2">
    <source>
        <dbReference type="ARBA" id="ARBA00007717"/>
    </source>
</evidence>
<evidence type="ECO:0000313" key="14">
    <source>
        <dbReference type="Proteomes" id="UP001491310"/>
    </source>
</evidence>
<keyword evidence="6" id="KW-0914">Notch signaling pathway</keyword>
<proteinExistence type="inferred from homology"/>
<dbReference type="EMBL" id="JALJOT010000011">
    <property type="protein sequence ID" value="KAK9905889.1"/>
    <property type="molecule type" value="Genomic_DNA"/>
</dbReference>
<organism evidence="13 14">
    <name type="scientific">Coccomyxa subellipsoidea</name>
    <dbReference type="NCBI Taxonomy" id="248742"/>
    <lineage>
        <taxon>Eukaryota</taxon>
        <taxon>Viridiplantae</taxon>
        <taxon>Chlorophyta</taxon>
        <taxon>core chlorophytes</taxon>
        <taxon>Trebouxiophyceae</taxon>
        <taxon>Trebouxiophyceae incertae sedis</taxon>
        <taxon>Coccomyxaceae</taxon>
        <taxon>Coccomyxa</taxon>
    </lineage>
</organism>
<feature type="signal peptide" evidence="11">
    <location>
        <begin position="1"/>
        <end position="24"/>
    </location>
</feature>
<evidence type="ECO:0000256" key="11">
    <source>
        <dbReference type="SAM" id="SignalP"/>
    </source>
</evidence>
<evidence type="ECO:0000256" key="8">
    <source>
        <dbReference type="ARBA" id="ARBA00023136"/>
    </source>
</evidence>
<keyword evidence="9" id="KW-0325">Glycoprotein</keyword>